<proteinExistence type="inferred from homology"/>
<accession>A0A2T3G3M5</accession>
<comment type="catalytic activity">
    <reaction evidence="4">
        <text>L-asparagine + H2O = L-aspartate + NH4(+)</text>
        <dbReference type="Rhea" id="RHEA:21016"/>
        <dbReference type="ChEBI" id="CHEBI:15377"/>
        <dbReference type="ChEBI" id="CHEBI:28938"/>
        <dbReference type="ChEBI" id="CHEBI:29991"/>
        <dbReference type="ChEBI" id="CHEBI:58048"/>
        <dbReference type="EC" id="3.5.1.1"/>
    </reaction>
</comment>
<evidence type="ECO:0000259" key="11">
    <source>
        <dbReference type="Pfam" id="PF17763"/>
    </source>
</evidence>
<dbReference type="SMART" id="SM00870">
    <property type="entry name" value="Asparaginase"/>
    <property type="match status" value="1"/>
</dbReference>
<evidence type="ECO:0000256" key="5">
    <source>
        <dbReference type="PIRSR" id="PIRSR001220-1"/>
    </source>
</evidence>
<dbReference type="Pfam" id="PF00710">
    <property type="entry name" value="Asparaginase"/>
    <property type="match status" value="1"/>
</dbReference>
<dbReference type="AlphaFoldDB" id="A0A2T3G3M5"/>
<dbReference type="CDD" id="cd08964">
    <property type="entry name" value="L-asparaginase_II"/>
    <property type="match status" value="1"/>
</dbReference>
<dbReference type="RefSeq" id="WP_106986941.1">
    <property type="nucleotide sequence ID" value="NZ_DAWBWI010000290.1"/>
</dbReference>
<dbReference type="InterPro" id="IPR020827">
    <property type="entry name" value="Asparaginase/glutaminase_AS1"/>
</dbReference>
<dbReference type="InterPro" id="IPR040919">
    <property type="entry name" value="Asparaginase_C"/>
</dbReference>
<evidence type="ECO:0000256" key="2">
    <source>
        <dbReference type="ARBA" id="ARBA00012920"/>
    </source>
</evidence>
<dbReference type="FunFam" id="3.40.50.1170:FF:000001">
    <property type="entry name" value="L-asparaginase 2"/>
    <property type="match status" value="1"/>
</dbReference>
<dbReference type="PANTHER" id="PTHR11707">
    <property type="entry name" value="L-ASPARAGINASE"/>
    <property type="match status" value="1"/>
</dbReference>
<dbReference type="InterPro" id="IPR006034">
    <property type="entry name" value="Asparaginase/glutaminase-like"/>
</dbReference>
<dbReference type="GO" id="GO:0006528">
    <property type="term" value="P:asparagine metabolic process"/>
    <property type="evidence" value="ECO:0007669"/>
    <property type="project" value="InterPro"/>
</dbReference>
<dbReference type="Proteomes" id="UP001198439">
    <property type="component" value="Unassembled WGS sequence"/>
</dbReference>
<dbReference type="PRINTS" id="PR00139">
    <property type="entry name" value="ASNGLNASE"/>
</dbReference>
<comment type="similarity">
    <text evidence="1 9">Belongs to the asparaginase 1 family.</text>
</comment>
<feature type="active site" evidence="8">
    <location>
        <position position="91"/>
    </location>
</feature>
<sequence length="325" mass="36008">MKTIAIVATGGTIAGTGKKGKTAAYHAGEIDIDSIIETIPEINEVAHIKEYQLMNIDSNEMTHEKWLILKNNIEEILSDDTIDGAVVTHGTDTLDETAYFLTLTLNTPKPVVLTGAMRPATATSADGPFNLYQAICLACHGESYNRGVLALFSNTIYSGRDIEKVNNFKIDAFDQRSLGCLGYMQDQEVYFYTQTSKIHTVKSRFNKRIDSIKSVAIAFYYSGADAKILYDLASDHEGIVIAGSGSGNYSQAWLKAIEELSEKGTIFVRSSRISQGIVFDDEIFDPHHLCISSNTLSPQKARVLLMLALTQTHDRDEIREIFLQY</sequence>
<protein>
    <recommendedName>
        <fullName evidence="2">asparaginase</fullName>
        <ecNumber evidence="2">3.5.1.1</ecNumber>
    </recommendedName>
</protein>
<evidence type="ECO:0000256" key="8">
    <source>
        <dbReference type="PROSITE-ProRule" id="PRU10100"/>
    </source>
</evidence>
<dbReference type="InterPro" id="IPR027475">
    <property type="entry name" value="Asparaginase/glutaminase_AS2"/>
</dbReference>
<dbReference type="GO" id="GO:0004067">
    <property type="term" value="F:asparaginase activity"/>
    <property type="evidence" value="ECO:0007669"/>
    <property type="project" value="UniProtKB-UniRule"/>
</dbReference>
<dbReference type="SUPFAM" id="SSF53774">
    <property type="entry name" value="Glutaminase/Asparaginase"/>
    <property type="match status" value="1"/>
</dbReference>
<evidence type="ECO:0000256" key="1">
    <source>
        <dbReference type="ARBA" id="ARBA00010518"/>
    </source>
</evidence>
<feature type="active site" description="O-isoaspartyl threonine intermediate" evidence="5">
    <location>
        <position position="12"/>
    </location>
</feature>
<dbReference type="Gene3D" id="3.40.50.1170">
    <property type="entry name" value="L-asparaginase, N-terminal domain"/>
    <property type="match status" value="1"/>
</dbReference>
<evidence type="ECO:0000256" key="4">
    <source>
        <dbReference type="ARBA" id="ARBA00049366"/>
    </source>
</evidence>
<keyword evidence="14" id="KW-1185">Reference proteome</keyword>
<dbReference type="InterPro" id="IPR004550">
    <property type="entry name" value="AsnASE_II"/>
</dbReference>
<evidence type="ECO:0000259" key="10">
    <source>
        <dbReference type="Pfam" id="PF00710"/>
    </source>
</evidence>
<feature type="active site" evidence="7">
    <location>
        <position position="12"/>
    </location>
</feature>
<feature type="binding site" evidence="6">
    <location>
        <begin position="91"/>
        <end position="92"/>
    </location>
    <ligand>
        <name>substrate</name>
    </ligand>
</feature>
<dbReference type="PROSITE" id="PS00144">
    <property type="entry name" value="ASN_GLN_ASE_1"/>
    <property type="match status" value="1"/>
</dbReference>
<feature type="binding site" evidence="6">
    <location>
        <position position="58"/>
    </location>
    <ligand>
        <name>substrate</name>
    </ligand>
</feature>
<dbReference type="InterPro" id="IPR027474">
    <property type="entry name" value="L-asparaginase_N"/>
</dbReference>
<dbReference type="Gene3D" id="3.40.50.40">
    <property type="match status" value="1"/>
</dbReference>
<organism evidence="13 14">
    <name type="scientific">Faecalibacillus faecis</name>
    <dbReference type="NCBI Taxonomy" id="1982628"/>
    <lineage>
        <taxon>Bacteria</taxon>
        <taxon>Bacillati</taxon>
        <taxon>Bacillota</taxon>
        <taxon>Erysipelotrichia</taxon>
        <taxon>Erysipelotrichales</taxon>
        <taxon>Coprobacillaceae</taxon>
        <taxon>Faecalibacillus</taxon>
    </lineage>
</organism>
<reference evidence="14" key="1">
    <citation type="submission" date="2018-03" db="EMBL/GenBank/DDBJ databases">
        <title>Lachnoclostridium SNUG30370 gen.nov., sp.nov., isolated from human faeces.</title>
        <authorList>
            <person name="Seo B."/>
            <person name="Jeon K."/>
            <person name="Ko G."/>
        </authorList>
    </citation>
    <scope>NUCLEOTIDE SEQUENCE [LARGE SCALE GENOMIC DNA]</scope>
    <source>
        <strain evidence="14">SNUG30370</strain>
    </source>
</reference>
<dbReference type="GeneID" id="77469673"/>
<evidence type="ECO:0000256" key="9">
    <source>
        <dbReference type="RuleBase" id="RU004456"/>
    </source>
</evidence>
<dbReference type="PROSITE" id="PS51732">
    <property type="entry name" value="ASN_GLN_ASE_3"/>
    <property type="match status" value="1"/>
</dbReference>
<evidence type="ECO:0000256" key="6">
    <source>
        <dbReference type="PIRSR" id="PIRSR001220-2"/>
    </source>
</evidence>
<comment type="caution">
    <text evidence="13">The sequence shown here is derived from an EMBL/GenBank/DDBJ whole genome shotgun (WGS) entry which is preliminary data.</text>
</comment>
<feature type="domain" description="Asparaginase/glutaminase C-terminal" evidence="11">
    <location>
        <begin position="215"/>
        <end position="322"/>
    </location>
</feature>
<dbReference type="EMBL" id="JAJDKZ010000045">
    <property type="protein sequence ID" value="MCB8611279.1"/>
    <property type="molecule type" value="Genomic_DNA"/>
</dbReference>
<dbReference type="Pfam" id="PF17763">
    <property type="entry name" value="Asparaginase_C"/>
    <property type="match status" value="1"/>
</dbReference>
<evidence type="ECO:0000256" key="7">
    <source>
        <dbReference type="PROSITE-ProRule" id="PRU10099"/>
    </source>
</evidence>
<reference evidence="12" key="3">
    <citation type="submission" date="2021-10" db="EMBL/GenBank/DDBJ databases">
        <title>Collection of gut derived symbiotic bacterial strains cultured from healthy donors.</title>
        <authorList>
            <person name="Lin H."/>
            <person name="Littmann E."/>
            <person name="Kohout C."/>
            <person name="Pamer E.G."/>
        </authorList>
    </citation>
    <scope>NUCLEOTIDE SEQUENCE</scope>
    <source>
        <strain evidence="12">DFI.4.48</strain>
    </source>
</reference>
<evidence type="ECO:0000313" key="13">
    <source>
        <dbReference type="EMBL" id="PST42155.1"/>
    </source>
</evidence>
<dbReference type="Proteomes" id="UP000241201">
    <property type="component" value="Unassembled WGS sequence"/>
</dbReference>
<dbReference type="PROSITE" id="PS00917">
    <property type="entry name" value="ASN_GLN_ASE_2"/>
    <property type="match status" value="1"/>
</dbReference>
<dbReference type="NCBIfam" id="TIGR00520">
    <property type="entry name" value="asnASE_II"/>
    <property type="match status" value="1"/>
</dbReference>
<dbReference type="PIRSF" id="PIRSF001220">
    <property type="entry name" value="L-ASNase_gatD"/>
    <property type="match status" value="1"/>
</dbReference>
<dbReference type="PANTHER" id="PTHR11707:SF28">
    <property type="entry name" value="60 KDA LYSOPHOSPHOLIPASE"/>
    <property type="match status" value="1"/>
</dbReference>
<dbReference type="SFLD" id="SFLDS00057">
    <property type="entry name" value="Glutaminase/Asparaginase"/>
    <property type="match status" value="1"/>
</dbReference>
<dbReference type="InterPro" id="IPR027473">
    <property type="entry name" value="L-asparaginase_C"/>
</dbReference>
<reference evidence="13" key="2">
    <citation type="journal article" date="2019" name="Int. J. Syst. Evol. Microbiol.">
        <title>Faecalibacillus intestinalis gen. nov., sp. nov. and Faecalibacillus faecis sp. nov., isolated from human faeces.</title>
        <authorList>
            <person name="Seo B."/>
            <person name="Jeon K."/>
            <person name="Baek I."/>
            <person name="Lee Y.M."/>
            <person name="Baek K."/>
            <person name="Ko G."/>
        </authorList>
    </citation>
    <scope>NUCLEOTIDE SEQUENCE</scope>
    <source>
        <strain evidence="13">SNUG30370</strain>
    </source>
</reference>
<keyword evidence="3" id="KW-0378">Hydrolase</keyword>
<dbReference type="InterPro" id="IPR037152">
    <property type="entry name" value="L-asparaginase_N_sf"/>
</dbReference>
<evidence type="ECO:0000256" key="3">
    <source>
        <dbReference type="ARBA" id="ARBA00022801"/>
    </source>
</evidence>
<name>A0A2T3G3M5_9FIRM</name>
<evidence type="ECO:0000313" key="14">
    <source>
        <dbReference type="Proteomes" id="UP000241201"/>
    </source>
</evidence>
<feature type="domain" description="L-asparaginase N-terminal" evidence="10">
    <location>
        <begin position="4"/>
        <end position="194"/>
    </location>
</feature>
<dbReference type="EMBL" id="PYLP01000001">
    <property type="protein sequence ID" value="PST42155.1"/>
    <property type="molecule type" value="Genomic_DNA"/>
</dbReference>
<evidence type="ECO:0000313" key="12">
    <source>
        <dbReference type="EMBL" id="MCB8611279.1"/>
    </source>
</evidence>
<gene>
    <name evidence="13" type="ORF">C7U55_00950</name>
    <name evidence="12" type="ORF">LJD69_11825</name>
</gene>
<dbReference type="InterPro" id="IPR036152">
    <property type="entry name" value="Asp/glu_Ase-like_sf"/>
</dbReference>
<dbReference type="EC" id="3.5.1.1" evidence="2"/>
<dbReference type="PIRSF" id="PIRSF500176">
    <property type="entry name" value="L_ASNase"/>
    <property type="match status" value="1"/>
</dbReference>